<dbReference type="Pfam" id="PF00990">
    <property type="entry name" value="GGDEF"/>
    <property type="match status" value="1"/>
</dbReference>
<dbReference type="RefSeq" id="WP_121670980.1">
    <property type="nucleotide sequence ID" value="NZ_CP033019.1"/>
</dbReference>
<protein>
    <submittedName>
        <fullName evidence="5">EAL domain-containing protein</fullName>
    </submittedName>
</protein>
<dbReference type="SUPFAM" id="SSF55785">
    <property type="entry name" value="PYP-like sensor domain (PAS domain)"/>
    <property type="match status" value="5"/>
</dbReference>
<dbReference type="InterPro" id="IPR043128">
    <property type="entry name" value="Rev_trsase/Diguanyl_cyclase"/>
</dbReference>
<evidence type="ECO:0000313" key="6">
    <source>
        <dbReference type="Proteomes" id="UP000279594"/>
    </source>
</evidence>
<name>A0A3G2EHT7_9BURK</name>
<dbReference type="PROSITE" id="PS50887">
    <property type="entry name" value="GGDEF"/>
    <property type="match status" value="1"/>
</dbReference>
<evidence type="ECO:0000259" key="3">
    <source>
        <dbReference type="PROSITE" id="PS50883"/>
    </source>
</evidence>
<dbReference type="CDD" id="cd01949">
    <property type="entry name" value="GGDEF"/>
    <property type="match status" value="1"/>
</dbReference>
<dbReference type="Pfam" id="PF00563">
    <property type="entry name" value="EAL"/>
    <property type="match status" value="1"/>
</dbReference>
<dbReference type="SMART" id="SM00267">
    <property type="entry name" value="GGDEF"/>
    <property type="match status" value="1"/>
</dbReference>
<reference evidence="5 6" key="1">
    <citation type="submission" date="2018-10" db="EMBL/GenBank/DDBJ databases">
        <title>Effects of UV and annual dynamics of microbial communities in freshwater RAS systems.</title>
        <authorList>
            <person name="Bekkelund A.K."/>
            <person name="Hansen B.R."/>
            <person name="Stokken H."/>
            <person name="Eriksen B.F."/>
            <person name="Kashulin N.A."/>
        </authorList>
    </citation>
    <scope>NUCLEOTIDE SEQUENCE [LARGE SCALE GENOMIC DNA]</scope>
    <source>
        <strain evidence="5 6">BHSEK</strain>
    </source>
</reference>
<feature type="domain" description="PAC" evidence="2">
    <location>
        <begin position="456"/>
        <end position="508"/>
    </location>
</feature>
<dbReference type="CDD" id="cd00130">
    <property type="entry name" value="PAS"/>
    <property type="match status" value="5"/>
</dbReference>
<dbReference type="PANTHER" id="PTHR44757:SF2">
    <property type="entry name" value="BIOFILM ARCHITECTURE MAINTENANCE PROTEIN MBAA"/>
    <property type="match status" value="1"/>
</dbReference>
<gene>
    <name evidence="5" type="ORF">D9M09_05655</name>
</gene>
<dbReference type="InterPro" id="IPR000700">
    <property type="entry name" value="PAS-assoc_C"/>
</dbReference>
<dbReference type="Gene3D" id="3.30.70.270">
    <property type="match status" value="1"/>
</dbReference>
<dbReference type="InterPro" id="IPR035919">
    <property type="entry name" value="EAL_sf"/>
</dbReference>
<dbReference type="Pfam" id="PF13426">
    <property type="entry name" value="PAS_9"/>
    <property type="match status" value="5"/>
</dbReference>
<dbReference type="GO" id="GO:0071111">
    <property type="term" value="F:cyclic-guanylate-specific phosphodiesterase activity"/>
    <property type="evidence" value="ECO:0007669"/>
    <property type="project" value="UniProtKB-EC"/>
</dbReference>
<dbReference type="InterPro" id="IPR035965">
    <property type="entry name" value="PAS-like_dom_sf"/>
</dbReference>
<organism evidence="5 6">
    <name type="scientific">Janthinobacterium agaricidamnosum</name>
    <dbReference type="NCBI Taxonomy" id="55508"/>
    <lineage>
        <taxon>Bacteria</taxon>
        <taxon>Pseudomonadati</taxon>
        <taxon>Pseudomonadota</taxon>
        <taxon>Betaproteobacteria</taxon>
        <taxon>Burkholderiales</taxon>
        <taxon>Oxalobacteraceae</taxon>
        <taxon>Janthinobacterium</taxon>
    </lineage>
</organism>
<dbReference type="CDD" id="cd01948">
    <property type="entry name" value="EAL"/>
    <property type="match status" value="1"/>
</dbReference>
<dbReference type="SUPFAM" id="SSF55073">
    <property type="entry name" value="Nucleotide cyclase"/>
    <property type="match status" value="1"/>
</dbReference>
<dbReference type="Gene3D" id="3.20.20.450">
    <property type="entry name" value="EAL domain"/>
    <property type="match status" value="1"/>
</dbReference>
<dbReference type="Proteomes" id="UP000279594">
    <property type="component" value="Chromosome"/>
</dbReference>
<dbReference type="FunFam" id="3.30.70.270:FF:000001">
    <property type="entry name" value="Diguanylate cyclase domain protein"/>
    <property type="match status" value="1"/>
</dbReference>
<dbReference type="PANTHER" id="PTHR44757">
    <property type="entry name" value="DIGUANYLATE CYCLASE DGCP"/>
    <property type="match status" value="1"/>
</dbReference>
<proteinExistence type="predicted"/>
<dbReference type="PROSITE" id="PS50883">
    <property type="entry name" value="EAL"/>
    <property type="match status" value="1"/>
</dbReference>
<dbReference type="Gene3D" id="3.30.450.20">
    <property type="entry name" value="PAS domain"/>
    <property type="match status" value="5"/>
</dbReference>
<dbReference type="InterPro" id="IPR000014">
    <property type="entry name" value="PAS"/>
</dbReference>
<dbReference type="NCBIfam" id="TIGR00254">
    <property type="entry name" value="GGDEF"/>
    <property type="match status" value="1"/>
</dbReference>
<dbReference type="EMBL" id="CP033019">
    <property type="protein sequence ID" value="AYM79420.1"/>
    <property type="molecule type" value="Genomic_DNA"/>
</dbReference>
<dbReference type="SMART" id="SM00052">
    <property type="entry name" value="EAL"/>
    <property type="match status" value="1"/>
</dbReference>
<feature type="domain" description="EAL" evidence="3">
    <location>
        <begin position="964"/>
        <end position="1218"/>
    </location>
</feature>
<sequence>MNRVPTSPDFIADALQLIALPACACDACGMVVAANGALQSLLGRDISGWLLADCFTDAYRASSTSMLRGALGAAGRERQWDSSLQGEAGAIAVQVWSRPLLVDDGLPGATLVFADIRVQQRDQQALRKTLLEQQAILESAAVGIIFSKGGFIEECNIRAAEMLGYARHQLTGMPGAVLYRSAEHCRALGLEAAPLLSKGKPYRTELELRRQDGTLFWSRLHGRAVDPLNTHDGTVWIIEDISDHRRDEDQLRRAMLEMQAVMDNAPLAIGFQRDKGVLRYNRRFAECFGFDGDSGVGLAVADLYPSRAAYENVVRQAAPLLRRGLPFQGEMEMRRRDGSTFWALAYGYVLNPENQPDRALRDTIWLFDDRSAQKAAEEATRQLMLKQQAILDNASVGILFSRSRLILRCNPRFAEMFGYAQEEMTAMPAAELFPSPAAYEAFGVQATPLLGQGLPYEQDESLFRRRDGSLFWCRIRAKAVDQAHSEQGAIWILEDITASRQAQMEVAAIMTNASVSILYTKNRQITRYNLGFAAMFGYSGDEALGLPGRALYVSQQSYDLLGAAAFPFLSVGKPFQTEVEMMRRDGSTLWAQLIAYVVNPDDPAAGTIWIIEDRTEAKRAEESLRNALLENQAILDSAVLGISVIEGGYNLRANSKMEELFGYGPGEINGLSVRALYPDVAAWKVARGETARDFDAGRVHMSEYQLVRKDGSRFWARLSGRPFDLAHAHGRSVWLVDDVTARREAAEAVRRARDELELRVQERTAELAGANLLLQGEIVERRQAEARVHHMAYHDNLTGLPNRALLSDRLERAMLASQRSERKLAVMFIDLDRFKTINDSLGHMTGDLLLKEVAARLCGAVRASDTVARLGGDEFVVLVPGIRGGEEAARVAEKIIEALTPAFPLDGHVLHVTPSIGICLYPDDGGDVDALMRHADAAMYHAKGNGRNNYQFFTQTMNQAAALHFDLESSLRTALALQQFELVYQPVIDIATRRLHGMEVLLRWRRPGQGLVLPDRFIPIMEENGLIVPVGEWVMRQACEQSMAWQRQGLQPVPLAVNLSPRQFMHKGLVAAIGAVVRETGIDPSLLEFEITETALMQHGEHTLEILRQINGMGLRLSIDDFGTGYSSLAYLKRFPVKKVKIDRAFIKDLEHSAEDRAIVSAIIALADSLQLSAVAEGVETEEQFALLQANGCRYAQGYLFSAPVPAVNAQALLERVVKTSSA</sequence>
<dbReference type="NCBIfam" id="TIGR00229">
    <property type="entry name" value="sensory_box"/>
    <property type="match status" value="4"/>
</dbReference>
<evidence type="ECO:0000259" key="4">
    <source>
        <dbReference type="PROSITE" id="PS50887"/>
    </source>
</evidence>
<dbReference type="InterPro" id="IPR001610">
    <property type="entry name" value="PAC"/>
</dbReference>
<dbReference type="InterPro" id="IPR000160">
    <property type="entry name" value="GGDEF_dom"/>
</dbReference>
<keyword evidence="6" id="KW-1185">Reference proteome</keyword>
<evidence type="ECO:0000259" key="2">
    <source>
        <dbReference type="PROSITE" id="PS50113"/>
    </source>
</evidence>
<evidence type="ECO:0000256" key="1">
    <source>
        <dbReference type="ARBA" id="ARBA00051114"/>
    </source>
</evidence>
<dbReference type="FunFam" id="3.20.20.450:FF:000001">
    <property type="entry name" value="Cyclic di-GMP phosphodiesterase yahA"/>
    <property type="match status" value="1"/>
</dbReference>
<dbReference type="AlphaFoldDB" id="A0A3G2EHT7"/>
<dbReference type="SMART" id="SM00091">
    <property type="entry name" value="PAS"/>
    <property type="match status" value="5"/>
</dbReference>
<evidence type="ECO:0000313" key="5">
    <source>
        <dbReference type="EMBL" id="AYM79420.1"/>
    </source>
</evidence>
<dbReference type="SUPFAM" id="SSF141868">
    <property type="entry name" value="EAL domain-like"/>
    <property type="match status" value="1"/>
</dbReference>
<feature type="domain" description="PAC" evidence="2">
    <location>
        <begin position="327"/>
        <end position="382"/>
    </location>
</feature>
<feature type="domain" description="PAC" evidence="2">
    <location>
        <begin position="700"/>
        <end position="751"/>
    </location>
</feature>
<dbReference type="GO" id="GO:0071732">
    <property type="term" value="P:cellular response to nitric oxide"/>
    <property type="evidence" value="ECO:0007669"/>
    <property type="project" value="UniProtKB-ARBA"/>
</dbReference>
<feature type="domain" description="GGDEF" evidence="4">
    <location>
        <begin position="822"/>
        <end position="955"/>
    </location>
</feature>
<feature type="domain" description="PAC" evidence="2">
    <location>
        <begin position="202"/>
        <end position="253"/>
    </location>
</feature>
<accession>A0A3G2EHT7</accession>
<dbReference type="InterPro" id="IPR029787">
    <property type="entry name" value="Nucleotide_cyclase"/>
</dbReference>
<dbReference type="PROSITE" id="PS50113">
    <property type="entry name" value="PAC"/>
    <property type="match status" value="5"/>
</dbReference>
<dbReference type="InterPro" id="IPR052155">
    <property type="entry name" value="Biofilm_reg_signaling"/>
</dbReference>
<dbReference type="InterPro" id="IPR001633">
    <property type="entry name" value="EAL_dom"/>
</dbReference>
<dbReference type="SMART" id="SM00086">
    <property type="entry name" value="PAC"/>
    <property type="match status" value="5"/>
</dbReference>
<comment type="catalytic activity">
    <reaction evidence="1">
        <text>3',3'-c-di-GMP + H2O = 5'-phosphoguanylyl(3'-&gt;5')guanosine + H(+)</text>
        <dbReference type="Rhea" id="RHEA:24902"/>
        <dbReference type="ChEBI" id="CHEBI:15377"/>
        <dbReference type="ChEBI" id="CHEBI:15378"/>
        <dbReference type="ChEBI" id="CHEBI:58754"/>
        <dbReference type="ChEBI" id="CHEBI:58805"/>
        <dbReference type="EC" id="3.1.4.52"/>
    </reaction>
    <physiologicalReaction direction="left-to-right" evidence="1">
        <dbReference type="Rhea" id="RHEA:24903"/>
    </physiologicalReaction>
</comment>
<feature type="domain" description="PAC" evidence="2">
    <location>
        <begin position="575"/>
        <end position="626"/>
    </location>
</feature>